<accession>B3DX63</accession>
<reference evidence="2 3" key="1">
    <citation type="journal article" date="2008" name="Biol. Direct">
        <title>Complete genome sequence of the extremely acidophilic methanotroph isolate V4, Methylacidiphilum infernorum, a representative of the bacterial phylum Verrucomicrobia.</title>
        <authorList>
            <person name="Hou S."/>
            <person name="Makarova K.S."/>
            <person name="Saw J.H."/>
            <person name="Senin P."/>
            <person name="Ly B.V."/>
            <person name="Zhou Z."/>
            <person name="Ren Y."/>
            <person name="Wang J."/>
            <person name="Galperin M.Y."/>
            <person name="Omelchenko M.V."/>
            <person name="Wolf Y.I."/>
            <person name="Yutin N."/>
            <person name="Koonin E.V."/>
            <person name="Stott M.B."/>
            <person name="Mountain B.W."/>
            <person name="Crowe M.A."/>
            <person name="Smirnova A.V."/>
            <person name="Dunfield P.F."/>
            <person name="Feng L."/>
            <person name="Wang L."/>
            <person name="Alam M."/>
        </authorList>
    </citation>
    <scope>NUCLEOTIDE SEQUENCE [LARGE SCALE GENOMIC DNA]</scope>
    <source>
        <strain evidence="3">Isolate V4</strain>
    </source>
</reference>
<protein>
    <submittedName>
        <fullName evidence="2">Uncharacterized protein</fullName>
    </submittedName>
</protein>
<dbReference type="KEGG" id="min:Minf_0143"/>
<sequence length="42" mass="4687">MDKKGSAPQGFPLLFIISSYMEIFLTPFLINFLSAAVPRVLL</sequence>
<evidence type="ECO:0000256" key="1">
    <source>
        <dbReference type="SAM" id="Phobius"/>
    </source>
</evidence>
<organism evidence="2 3">
    <name type="scientific">Methylacidiphilum infernorum (isolate V4)</name>
    <name type="common">Methylokorus infernorum (strain V4)</name>
    <dbReference type="NCBI Taxonomy" id="481448"/>
    <lineage>
        <taxon>Bacteria</taxon>
        <taxon>Pseudomonadati</taxon>
        <taxon>Verrucomicrobiota</taxon>
        <taxon>Methylacidiphilae</taxon>
        <taxon>Methylacidiphilales</taxon>
        <taxon>Methylacidiphilaceae</taxon>
        <taxon>Methylacidiphilum (ex Ratnadevi et al. 2023)</taxon>
    </lineage>
</organism>
<keyword evidence="1" id="KW-0472">Membrane</keyword>
<proteinExistence type="predicted"/>
<name>B3DX63_METI4</name>
<feature type="transmembrane region" description="Helical" evidence="1">
    <location>
        <begin position="12"/>
        <end position="37"/>
    </location>
</feature>
<dbReference type="HOGENOM" id="CLU_3253926_0_0_0"/>
<gene>
    <name evidence="2" type="ordered locus">Minf_0143</name>
</gene>
<dbReference type="AlphaFoldDB" id="B3DX63"/>
<dbReference type="Proteomes" id="UP000009149">
    <property type="component" value="Chromosome"/>
</dbReference>
<evidence type="ECO:0000313" key="3">
    <source>
        <dbReference type="Proteomes" id="UP000009149"/>
    </source>
</evidence>
<keyword evidence="1" id="KW-1133">Transmembrane helix</keyword>
<keyword evidence="1" id="KW-0812">Transmembrane</keyword>
<evidence type="ECO:0000313" key="2">
    <source>
        <dbReference type="EMBL" id="ACD82203.1"/>
    </source>
</evidence>
<dbReference type="EMBL" id="CP000975">
    <property type="protein sequence ID" value="ACD82203.1"/>
    <property type="molecule type" value="Genomic_DNA"/>
</dbReference>